<reference evidence="5 6" key="1">
    <citation type="submission" date="2017-05" db="EMBL/GenBank/DDBJ databases">
        <title>Vagococcus spp. assemblies.</title>
        <authorList>
            <person name="Gulvik C.A."/>
        </authorList>
    </citation>
    <scope>NUCLEOTIDE SEQUENCE [LARGE SCALE GENOMIC DNA]</scope>
    <source>
        <strain evidence="5 6">CCUG 51432</strain>
    </source>
</reference>
<dbReference type="InterPro" id="IPR011604">
    <property type="entry name" value="PDDEXK-like_dom_sf"/>
</dbReference>
<dbReference type="GO" id="GO:0016787">
    <property type="term" value="F:hydrolase activity"/>
    <property type="evidence" value="ECO:0007669"/>
    <property type="project" value="UniProtKB-KW"/>
</dbReference>
<evidence type="ECO:0000313" key="6">
    <source>
        <dbReference type="Proteomes" id="UP000287605"/>
    </source>
</evidence>
<dbReference type="GO" id="GO:0004386">
    <property type="term" value="F:helicase activity"/>
    <property type="evidence" value="ECO:0007669"/>
    <property type="project" value="UniProtKB-KW"/>
</dbReference>
<accession>A0A430AW14</accession>
<dbReference type="AlphaFoldDB" id="A0A430AW14"/>
<gene>
    <name evidence="5" type="ORF">CBF29_06515</name>
</gene>
<evidence type="ECO:0008006" key="7">
    <source>
        <dbReference type="Google" id="ProtNLM"/>
    </source>
</evidence>
<evidence type="ECO:0000313" key="5">
    <source>
        <dbReference type="EMBL" id="RSU12247.1"/>
    </source>
</evidence>
<keyword evidence="2" id="KW-0378">Hydrolase</keyword>
<dbReference type="Proteomes" id="UP000287605">
    <property type="component" value="Unassembled WGS sequence"/>
</dbReference>
<dbReference type="SUPFAM" id="SSF52980">
    <property type="entry name" value="Restriction endonuclease-like"/>
    <property type="match status" value="1"/>
</dbReference>
<protein>
    <recommendedName>
        <fullName evidence="7">PD-(D/E)XK endonuclease-like domain-containing protein</fullName>
    </recommendedName>
</protein>
<dbReference type="EMBL" id="NGKA01000008">
    <property type="protein sequence ID" value="RSU12247.1"/>
    <property type="molecule type" value="Genomic_DNA"/>
</dbReference>
<evidence type="ECO:0000256" key="4">
    <source>
        <dbReference type="ARBA" id="ARBA00022840"/>
    </source>
</evidence>
<dbReference type="GO" id="GO:0005524">
    <property type="term" value="F:ATP binding"/>
    <property type="evidence" value="ECO:0007669"/>
    <property type="project" value="UniProtKB-KW"/>
</dbReference>
<keyword evidence="6" id="KW-1185">Reference proteome</keyword>
<organism evidence="5 6">
    <name type="scientific">Vagococcus elongatus</name>
    <dbReference type="NCBI Taxonomy" id="180344"/>
    <lineage>
        <taxon>Bacteria</taxon>
        <taxon>Bacillati</taxon>
        <taxon>Bacillota</taxon>
        <taxon>Bacilli</taxon>
        <taxon>Lactobacillales</taxon>
        <taxon>Enterococcaceae</taxon>
        <taxon>Vagococcus</taxon>
    </lineage>
</organism>
<evidence type="ECO:0000256" key="1">
    <source>
        <dbReference type="ARBA" id="ARBA00022741"/>
    </source>
</evidence>
<dbReference type="RefSeq" id="WP_126808673.1">
    <property type="nucleotide sequence ID" value="NZ_NGKA01000008.1"/>
</dbReference>
<name>A0A430AW14_9ENTE</name>
<keyword evidence="4" id="KW-0067">ATP-binding</keyword>
<dbReference type="Gene3D" id="3.90.320.10">
    <property type="match status" value="1"/>
</dbReference>
<comment type="caution">
    <text evidence="5">The sequence shown here is derived from an EMBL/GenBank/DDBJ whole genome shotgun (WGS) entry which is preliminary data.</text>
</comment>
<keyword evidence="1" id="KW-0547">Nucleotide-binding</keyword>
<dbReference type="OrthoDB" id="9758506at2"/>
<evidence type="ECO:0000256" key="2">
    <source>
        <dbReference type="ARBA" id="ARBA00022801"/>
    </source>
</evidence>
<proteinExistence type="predicted"/>
<sequence>MARLTREQTNALKEKYGVDRIWSWSRFSCYVDHAWEYRMKYLEGNYNDGNIYTLFGTIGHDTIQDHIDGDYPYEKMIDVFNDKVEEWRLNDRGMKFTSQKAEATYISSLEHYFQNTEIPNFKIRNELPVIYKTKLAKTGEPLVFVGYVDSIYKDDKGITHLVDYKSSTDTGFTGKSLKEKSRQLLLYSMAVSQRFNIPFEEMNLRFDMMKYVNVYFKMKDKTNSKGEIKEEGKFKPSRKLRTEWVSKSANNIRKAIQWTCPDLDLVEIDDLVDQAVEEESLDCLPQSVKDRFRVENCYIDVPVTQEDADALDKLLSEKCQECLELEASDDLEAAFPEPVIDFSNKFYYEQLSGLLHLHKGYQEQQRLHNSSVDMTEDDIDELFA</sequence>
<dbReference type="InterPro" id="IPR011335">
    <property type="entry name" value="Restrct_endonuc-II-like"/>
</dbReference>
<evidence type="ECO:0000256" key="3">
    <source>
        <dbReference type="ARBA" id="ARBA00022806"/>
    </source>
</evidence>
<keyword evidence="3" id="KW-0347">Helicase</keyword>